<dbReference type="SMART" id="SM00034">
    <property type="entry name" value="CLECT"/>
    <property type="match status" value="1"/>
</dbReference>
<dbReference type="EnsemblMetazoa" id="G26582.1">
    <property type="protein sequence ID" value="G26582.1:cds"/>
    <property type="gene ID" value="G26582"/>
</dbReference>
<dbReference type="OrthoDB" id="6285913at2759"/>
<evidence type="ECO:0000259" key="3">
    <source>
        <dbReference type="PROSITE" id="PS50041"/>
    </source>
</evidence>
<keyword evidence="1" id="KW-1015">Disulfide bond</keyword>
<accession>A0A8W8L6B7</accession>
<evidence type="ECO:0000256" key="1">
    <source>
        <dbReference type="ARBA" id="ARBA00023157"/>
    </source>
</evidence>
<dbReference type="InterPro" id="IPR016187">
    <property type="entry name" value="CTDL_fold"/>
</dbReference>
<keyword evidence="5" id="KW-1185">Reference proteome</keyword>
<feature type="chain" id="PRO_5042431546" description="C-type lectin domain-containing protein" evidence="2">
    <location>
        <begin position="23"/>
        <end position="169"/>
    </location>
</feature>
<reference evidence="4" key="1">
    <citation type="submission" date="2022-08" db="UniProtKB">
        <authorList>
            <consortium name="EnsemblMetazoa"/>
        </authorList>
    </citation>
    <scope>IDENTIFICATION</scope>
    <source>
        <strain evidence="4">05x7-T-G4-1.051#20</strain>
    </source>
</reference>
<dbReference type="Gene3D" id="3.10.100.10">
    <property type="entry name" value="Mannose-Binding Protein A, subunit A"/>
    <property type="match status" value="1"/>
</dbReference>
<keyword evidence="2" id="KW-0732">Signal</keyword>
<dbReference type="PROSITE" id="PS50041">
    <property type="entry name" value="C_TYPE_LECTIN_2"/>
    <property type="match status" value="1"/>
</dbReference>
<dbReference type="InterPro" id="IPR016186">
    <property type="entry name" value="C-type_lectin-like/link_sf"/>
</dbReference>
<dbReference type="InterPro" id="IPR001304">
    <property type="entry name" value="C-type_lectin-like"/>
</dbReference>
<dbReference type="Proteomes" id="UP000005408">
    <property type="component" value="Unassembled WGS sequence"/>
</dbReference>
<feature type="domain" description="C-type lectin" evidence="3">
    <location>
        <begin position="32"/>
        <end position="156"/>
    </location>
</feature>
<evidence type="ECO:0000313" key="5">
    <source>
        <dbReference type="Proteomes" id="UP000005408"/>
    </source>
</evidence>
<dbReference type="InterPro" id="IPR018378">
    <property type="entry name" value="C-type_lectin_CS"/>
</dbReference>
<organism evidence="4 5">
    <name type="scientific">Magallana gigas</name>
    <name type="common">Pacific oyster</name>
    <name type="synonym">Crassostrea gigas</name>
    <dbReference type="NCBI Taxonomy" id="29159"/>
    <lineage>
        <taxon>Eukaryota</taxon>
        <taxon>Metazoa</taxon>
        <taxon>Spiralia</taxon>
        <taxon>Lophotrochozoa</taxon>
        <taxon>Mollusca</taxon>
        <taxon>Bivalvia</taxon>
        <taxon>Autobranchia</taxon>
        <taxon>Pteriomorphia</taxon>
        <taxon>Ostreida</taxon>
        <taxon>Ostreoidea</taxon>
        <taxon>Ostreidae</taxon>
        <taxon>Magallana</taxon>
    </lineage>
</organism>
<dbReference type="SUPFAM" id="SSF56436">
    <property type="entry name" value="C-type lectin-like"/>
    <property type="match status" value="1"/>
</dbReference>
<dbReference type="EnsemblMetazoa" id="G26582.2">
    <property type="protein sequence ID" value="G26582.2:cds"/>
    <property type="gene ID" value="G26582"/>
</dbReference>
<dbReference type="AlphaFoldDB" id="A0A8W8L6B7"/>
<protein>
    <recommendedName>
        <fullName evidence="3">C-type lectin domain-containing protein</fullName>
    </recommendedName>
</protein>
<dbReference type="InterPro" id="IPR050111">
    <property type="entry name" value="C-type_lectin/snaclec_domain"/>
</dbReference>
<dbReference type="Pfam" id="PF00059">
    <property type="entry name" value="Lectin_C"/>
    <property type="match status" value="1"/>
</dbReference>
<dbReference type="OMA" id="ICEKERA"/>
<name>A0A8W8L6B7_MAGGI</name>
<feature type="signal peptide" evidence="2">
    <location>
        <begin position="1"/>
        <end position="22"/>
    </location>
</feature>
<dbReference type="PROSITE" id="PS00615">
    <property type="entry name" value="C_TYPE_LECTIN_1"/>
    <property type="match status" value="1"/>
</dbReference>
<dbReference type="CDD" id="cd00037">
    <property type="entry name" value="CLECT"/>
    <property type="match status" value="1"/>
</dbReference>
<dbReference type="EnsemblMetazoa" id="G26582.3">
    <property type="protein sequence ID" value="G26582.3:cds"/>
    <property type="gene ID" value="G26582"/>
</dbReference>
<proteinExistence type="predicted"/>
<sequence>MLFQHFPYLLGVILAFYSNAEATACDDGWTHFQTSCYLLKDDLENWASAEYICSALQGKLVEIESSVENRFLKNRIAFLHSNHTYDNVNYWIGGTDLEAEGTFLWVKTRDPFSFTDWHPSQPNGGPEDCVAFNCFTDSSIQWHDFSCRQFNYYICEKELSDNEINNIIG</sequence>
<evidence type="ECO:0000256" key="2">
    <source>
        <dbReference type="SAM" id="SignalP"/>
    </source>
</evidence>
<evidence type="ECO:0000313" key="4">
    <source>
        <dbReference type="EnsemblMetazoa" id="G26582.3:cds"/>
    </source>
</evidence>
<dbReference type="PANTHER" id="PTHR22803">
    <property type="entry name" value="MANNOSE, PHOSPHOLIPASE, LECTIN RECEPTOR RELATED"/>
    <property type="match status" value="1"/>
</dbReference>